<dbReference type="EMBL" id="JACEGA010000001">
    <property type="protein sequence ID" value="MBB2181800.1"/>
    <property type="molecule type" value="Genomic_DNA"/>
</dbReference>
<name>A0A839JWH8_9FIRM</name>
<protein>
    <submittedName>
        <fullName evidence="3">Uncharacterized protein</fullName>
    </submittedName>
</protein>
<keyword evidence="4" id="KW-1185">Reference proteome</keyword>
<dbReference type="RefSeq" id="WP_228351552.1">
    <property type="nucleotide sequence ID" value="NZ_JACEGA010000001.1"/>
</dbReference>
<feature type="signal peptide" evidence="2">
    <location>
        <begin position="1"/>
        <end position="25"/>
    </location>
</feature>
<keyword evidence="2" id="KW-0732">Signal</keyword>
<gene>
    <name evidence="3" type="ORF">H0486_02760</name>
</gene>
<evidence type="ECO:0000256" key="2">
    <source>
        <dbReference type="SAM" id="SignalP"/>
    </source>
</evidence>
<evidence type="ECO:0000313" key="4">
    <source>
        <dbReference type="Proteomes" id="UP000574276"/>
    </source>
</evidence>
<feature type="chain" id="PRO_5038950629" evidence="2">
    <location>
        <begin position="26"/>
        <end position="629"/>
    </location>
</feature>
<accession>A0A839JWH8</accession>
<sequence length="629" mass="71880">MKYAKRKKWKLLIVFALLISMLSGCTEKMPVSEQPPSETAGEQNAAKPSAEEGPAAFLWPEGLIRVEADDLYFTPESDDYAYYVTSDDGKINTGCMNLSAMLYEFDASGNISRITERIPVKDGAVDEKGNSIEFQYPSYTKEQHFLEAENIDRQYFISDKERLFNYDIMGYKYALFSKPEIAEVSFESTYALTDFELLKYYTPESEDYYIQEWLLRSPESIETPIHAIVVEFASDGSTLQRTVLVKIPKENKEEYEAAKRNGFELLDEENWIFISKGNGFTYQDEENCLKQTKQELTRKFMNSSYGHAGDYAHSMAVDGRALAFSKPSFTQEQLDLYNQSIKTGVWENALVFENHYADKMTYTYGDDGKQTKRIQWVVAFEEGKACSAYTVYECYPNIAFTYALGLPANKRVYEDRSLVYCQRTDFAYLTFAGMSKEEVYSQLQAEGESWGMPLILAEAGGIPVTEKVFTKQNNYIALPLPDLTDEQLAEKEAAQNPSFGDVEKDGIYASGIERLPGDDLYFTPVTEDWEIEYYPVDKAEVVLYCYDEAGKLVDTLRRYDAGGEIGINSGETEVFSKEAFTVNTYVNVDYVYYFHNKSYNNETGPSAKEMAQEWAAQDERNTHFFSRSK</sequence>
<proteinExistence type="predicted"/>
<evidence type="ECO:0000313" key="3">
    <source>
        <dbReference type="EMBL" id="MBB2181800.1"/>
    </source>
</evidence>
<evidence type="ECO:0000256" key="1">
    <source>
        <dbReference type="SAM" id="MobiDB-lite"/>
    </source>
</evidence>
<dbReference type="PROSITE" id="PS51257">
    <property type="entry name" value="PROKAR_LIPOPROTEIN"/>
    <property type="match status" value="1"/>
</dbReference>
<organism evidence="3 4">
    <name type="scientific">Variimorphobacter saccharofermentans</name>
    <dbReference type="NCBI Taxonomy" id="2755051"/>
    <lineage>
        <taxon>Bacteria</taxon>
        <taxon>Bacillati</taxon>
        <taxon>Bacillota</taxon>
        <taxon>Clostridia</taxon>
        <taxon>Lachnospirales</taxon>
        <taxon>Lachnospiraceae</taxon>
        <taxon>Variimorphobacter</taxon>
    </lineage>
</organism>
<dbReference type="AlphaFoldDB" id="A0A839JWH8"/>
<comment type="caution">
    <text evidence="3">The sequence shown here is derived from an EMBL/GenBank/DDBJ whole genome shotgun (WGS) entry which is preliminary data.</text>
</comment>
<reference evidence="3 4" key="1">
    <citation type="submission" date="2020-07" db="EMBL/GenBank/DDBJ databases">
        <title>Characterization and genome sequencing of isolate MD1, a novel member within the family Lachnospiraceae.</title>
        <authorList>
            <person name="Rettenmaier R."/>
            <person name="Di Bello L."/>
            <person name="Zinser C."/>
            <person name="Scheitz K."/>
            <person name="Liebl W."/>
            <person name="Zverlov V."/>
        </authorList>
    </citation>
    <scope>NUCLEOTIDE SEQUENCE [LARGE SCALE GENOMIC DNA]</scope>
    <source>
        <strain evidence="3 4">MD1</strain>
    </source>
</reference>
<feature type="region of interest" description="Disordered" evidence="1">
    <location>
        <begin position="29"/>
        <end position="51"/>
    </location>
</feature>
<dbReference type="Proteomes" id="UP000574276">
    <property type="component" value="Unassembled WGS sequence"/>
</dbReference>